<dbReference type="AlphaFoldDB" id="A0A3G2S5S8"/>
<protein>
    <recommendedName>
        <fullName evidence="4">Thymidylate kinase</fullName>
        <ecNumber evidence="3">2.7.4.9</ecNumber>
    </recommendedName>
</protein>
<gene>
    <name evidence="13" type="primary">tmp1b</name>
    <name evidence="13" type="ORF">DNF11_0497</name>
</gene>
<evidence type="ECO:0000256" key="2">
    <source>
        <dbReference type="ARBA" id="ARBA00009776"/>
    </source>
</evidence>
<dbReference type="PANTHER" id="PTHR10344">
    <property type="entry name" value="THYMIDYLATE KINASE"/>
    <property type="match status" value="1"/>
</dbReference>
<comment type="similarity">
    <text evidence="2">Belongs to the thymidylate kinase family.</text>
</comment>
<evidence type="ECO:0000256" key="1">
    <source>
        <dbReference type="ARBA" id="ARBA00004992"/>
    </source>
</evidence>
<keyword evidence="14" id="KW-1185">Reference proteome</keyword>
<evidence type="ECO:0000256" key="10">
    <source>
        <dbReference type="ARBA" id="ARBA00047591"/>
    </source>
</evidence>
<dbReference type="Proteomes" id="UP000269793">
    <property type="component" value="Chromosome I"/>
</dbReference>
<evidence type="ECO:0000313" key="13">
    <source>
        <dbReference type="EMBL" id="AYO41447.1"/>
    </source>
</evidence>
<evidence type="ECO:0000256" key="6">
    <source>
        <dbReference type="ARBA" id="ARBA00022727"/>
    </source>
</evidence>
<dbReference type="Pfam" id="PF02223">
    <property type="entry name" value="Thymidylate_kin"/>
    <property type="match status" value="1"/>
</dbReference>
<dbReference type="GO" id="GO:0006227">
    <property type="term" value="P:dUDP biosynthetic process"/>
    <property type="evidence" value="ECO:0007669"/>
    <property type="project" value="TreeGrafter"/>
</dbReference>
<dbReference type="FunFam" id="3.40.50.300:FF:000679">
    <property type="entry name" value="Thymidylate kinase"/>
    <property type="match status" value="1"/>
</dbReference>
<dbReference type="GO" id="GO:0004550">
    <property type="term" value="F:nucleoside diphosphate kinase activity"/>
    <property type="evidence" value="ECO:0007669"/>
    <property type="project" value="TreeGrafter"/>
</dbReference>
<keyword evidence="5 13" id="KW-0808">Transferase</keyword>
<dbReference type="InterPro" id="IPR018094">
    <property type="entry name" value="Thymidylate_kinase"/>
</dbReference>
<dbReference type="PROSITE" id="PS01331">
    <property type="entry name" value="THYMIDYLATE_KINASE"/>
    <property type="match status" value="1"/>
</dbReference>
<dbReference type="VEuPathDB" id="FungiDB:DNF11_0497"/>
<evidence type="ECO:0000259" key="12">
    <source>
        <dbReference type="Pfam" id="PF02223"/>
    </source>
</evidence>
<keyword evidence="6" id="KW-0545">Nucleotide biosynthesis</keyword>
<dbReference type="PANTHER" id="PTHR10344:SF1">
    <property type="entry name" value="THYMIDYLATE KINASE"/>
    <property type="match status" value="1"/>
</dbReference>
<keyword evidence="8 13" id="KW-0418">Kinase</keyword>
<dbReference type="OrthoDB" id="425602at2759"/>
<evidence type="ECO:0000256" key="7">
    <source>
        <dbReference type="ARBA" id="ARBA00022741"/>
    </source>
</evidence>
<feature type="domain" description="Thymidylate kinase-like" evidence="12">
    <location>
        <begin position="110"/>
        <end position="285"/>
    </location>
</feature>
<dbReference type="EMBL" id="CP033148">
    <property type="protein sequence ID" value="AYO41447.1"/>
    <property type="molecule type" value="Genomic_DNA"/>
</dbReference>
<dbReference type="NCBIfam" id="TIGR00041">
    <property type="entry name" value="DTMP_kinase"/>
    <property type="match status" value="1"/>
</dbReference>
<dbReference type="GO" id="GO:0005524">
    <property type="term" value="F:ATP binding"/>
    <property type="evidence" value="ECO:0007669"/>
    <property type="project" value="UniProtKB-KW"/>
</dbReference>
<dbReference type="SUPFAM" id="SSF53474">
    <property type="entry name" value="alpha/beta-Hydrolases"/>
    <property type="match status" value="1"/>
</dbReference>
<evidence type="ECO:0000256" key="11">
    <source>
        <dbReference type="ARBA" id="ARBA00048461"/>
    </source>
</evidence>
<dbReference type="HAMAP" id="MF_00165">
    <property type="entry name" value="Thymidylate_kinase"/>
    <property type="match status" value="1"/>
</dbReference>
<comment type="pathway">
    <text evidence="1">Pyrimidine metabolism; dTTP biosynthesis.</text>
</comment>
<reference evidence="13 14" key="1">
    <citation type="submission" date="2018-10" db="EMBL/GenBank/DDBJ databases">
        <title>Complete genome sequence of Malassezia restricta CBS 7877.</title>
        <authorList>
            <person name="Morand S.C."/>
            <person name="Bertignac M."/>
            <person name="Iltis A."/>
            <person name="Kolder I."/>
            <person name="Pirovano W."/>
            <person name="Jourdain R."/>
            <person name="Clavaud C."/>
        </authorList>
    </citation>
    <scope>NUCLEOTIDE SEQUENCE [LARGE SCALE GENOMIC DNA]</scope>
    <source>
        <strain evidence="13 14">CBS 7877</strain>
    </source>
</reference>
<proteinExistence type="inferred from homology"/>
<accession>A0A3G2S5S8</accession>
<dbReference type="InterPro" id="IPR027417">
    <property type="entry name" value="P-loop_NTPase"/>
</dbReference>
<keyword evidence="9" id="KW-0067">ATP-binding</keyword>
<name>A0A3G2S5S8_MALR7</name>
<evidence type="ECO:0000256" key="4">
    <source>
        <dbReference type="ARBA" id="ARBA00017144"/>
    </source>
</evidence>
<dbReference type="GO" id="GO:0005829">
    <property type="term" value="C:cytosol"/>
    <property type="evidence" value="ECO:0007669"/>
    <property type="project" value="TreeGrafter"/>
</dbReference>
<dbReference type="Gene3D" id="3.40.50.300">
    <property type="entry name" value="P-loop containing nucleotide triphosphate hydrolases"/>
    <property type="match status" value="1"/>
</dbReference>
<evidence type="ECO:0000313" key="14">
    <source>
        <dbReference type="Proteomes" id="UP000269793"/>
    </source>
</evidence>
<dbReference type="CDD" id="cd01672">
    <property type="entry name" value="TMPK"/>
    <property type="match status" value="1"/>
</dbReference>
<dbReference type="GO" id="GO:0006235">
    <property type="term" value="P:dTTP biosynthetic process"/>
    <property type="evidence" value="ECO:0007669"/>
    <property type="project" value="TreeGrafter"/>
</dbReference>
<evidence type="ECO:0000256" key="9">
    <source>
        <dbReference type="ARBA" id="ARBA00022840"/>
    </source>
</evidence>
<dbReference type="GO" id="GO:0005634">
    <property type="term" value="C:nucleus"/>
    <property type="evidence" value="ECO:0007669"/>
    <property type="project" value="TreeGrafter"/>
</dbReference>
<evidence type="ECO:0000256" key="8">
    <source>
        <dbReference type="ARBA" id="ARBA00022777"/>
    </source>
</evidence>
<dbReference type="GO" id="GO:0047372">
    <property type="term" value="F:monoacylglycerol lipase activity"/>
    <property type="evidence" value="ECO:0007669"/>
    <property type="project" value="RHEA"/>
</dbReference>
<evidence type="ECO:0000256" key="5">
    <source>
        <dbReference type="ARBA" id="ARBA00022679"/>
    </source>
</evidence>
<dbReference type="GO" id="GO:0004798">
    <property type="term" value="F:dTMP kinase activity"/>
    <property type="evidence" value="ECO:0007669"/>
    <property type="project" value="UniProtKB-EC"/>
</dbReference>
<dbReference type="EC" id="2.7.4.9" evidence="3"/>
<comment type="catalytic activity">
    <reaction evidence="11">
        <text>a monoacylglycerol + H2O = glycerol + a fatty acid + H(+)</text>
        <dbReference type="Rhea" id="RHEA:15245"/>
        <dbReference type="ChEBI" id="CHEBI:15377"/>
        <dbReference type="ChEBI" id="CHEBI:15378"/>
        <dbReference type="ChEBI" id="CHEBI:17408"/>
        <dbReference type="ChEBI" id="CHEBI:17754"/>
        <dbReference type="ChEBI" id="CHEBI:28868"/>
    </reaction>
</comment>
<dbReference type="STRING" id="425264.A0A3G2S5S8"/>
<dbReference type="GO" id="GO:0120516">
    <property type="term" value="F:diacylglycerol lipase activity"/>
    <property type="evidence" value="ECO:0007669"/>
    <property type="project" value="RHEA"/>
</dbReference>
<keyword evidence="7" id="KW-0547">Nucleotide-binding</keyword>
<organism evidence="13 14">
    <name type="scientific">Malassezia restricta (strain ATCC 96810 / NBRC 103918 / CBS 7877)</name>
    <name type="common">Seborrheic dermatitis infection agent</name>
    <dbReference type="NCBI Taxonomy" id="425264"/>
    <lineage>
        <taxon>Eukaryota</taxon>
        <taxon>Fungi</taxon>
        <taxon>Dikarya</taxon>
        <taxon>Basidiomycota</taxon>
        <taxon>Ustilaginomycotina</taxon>
        <taxon>Malasseziomycetes</taxon>
        <taxon>Malasseziales</taxon>
        <taxon>Malasseziaceae</taxon>
        <taxon>Malassezia</taxon>
    </lineage>
</organism>
<sequence length="328" mass="36684">MRSFPAHIHYANIPPHVQCFIAHGSNDEDVSVENLGILSNILMSQVGRPAGSVVTQIYEKADHNLSHGAMDKFMDQVRSWLKKSEPPVLLSESIPIKNALNGKRGAFIVVEGLDRSGKSTQVARLVETLEARHVKFPERTTSIGMMINSYLTNRCDINDQAVHLLFSANRWEMLSSILQTLQRGQHVVCDRYAFSGMAYSHAKGLDLSWCISPDVGMPLPDITLFLDLDETTATKRAAYGEERYEKKAFQSLVREAFQNIALLMERSGARWERIDASGSPDEVWQAVHTRVQNAIADAQTSEHLRSLHFCFAALGMGMLHQIKTTATF</sequence>
<dbReference type="InterPro" id="IPR029058">
    <property type="entry name" value="AB_hydrolase_fold"/>
</dbReference>
<dbReference type="InterPro" id="IPR039430">
    <property type="entry name" value="Thymidylate_kin-like_dom"/>
</dbReference>
<dbReference type="InterPro" id="IPR018095">
    <property type="entry name" value="Thymidylate_kin_CS"/>
</dbReference>
<dbReference type="SUPFAM" id="SSF52540">
    <property type="entry name" value="P-loop containing nucleoside triphosphate hydrolases"/>
    <property type="match status" value="1"/>
</dbReference>
<comment type="catalytic activity">
    <reaction evidence="10">
        <text>a diacylglycerol + H2O = a monoacylglycerol + a fatty acid + H(+)</text>
        <dbReference type="Rhea" id="RHEA:32731"/>
        <dbReference type="ChEBI" id="CHEBI:15377"/>
        <dbReference type="ChEBI" id="CHEBI:15378"/>
        <dbReference type="ChEBI" id="CHEBI:17408"/>
        <dbReference type="ChEBI" id="CHEBI:18035"/>
        <dbReference type="ChEBI" id="CHEBI:28868"/>
    </reaction>
</comment>
<evidence type="ECO:0000256" key="3">
    <source>
        <dbReference type="ARBA" id="ARBA00012980"/>
    </source>
</evidence>
<dbReference type="GO" id="GO:0006233">
    <property type="term" value="P:dTDP biosynthetic process"/>
    <property type="evidence" value="ECO:0007669"/>
    <property type="project" value="InterPro"/>
</dbReference>